<reference evidence="5 6" key="1">
    <citation type="submission" date="2019-08" db="EMBL/GenBank/DDBJ databases">
        <title>In-depth cultivation of the pig gut microbiome towards novel bacterial diversity and tailored functional studies.</title>
        <authorList>
            <person name="Wylensek D."/>
            <person name="Hitch T.C.A."/>
            <person name="Clavel T."/>
        </authorList>
    </citation>
    <scope>NUCLEOTIDE SEQUENCE [LARGE SCALE GENOMIC DNA]</scope>
    <source>
        <strain evidence="5 6">WCA3-601-WT-6H</strain>
    </source>
</reference>
<dbReference type="Gene3D" id="1.10.10.10">
    <property type="entry name" value="Winged helix-like DNA-binding domain superfamily/Winged helix DNA-binding domain"/>
    <property type="match status" value="1"/>
</dbReference>
<evidence type="ECO:0000256" key="3">
    <source>
        <dbReference type="ARBA" id="ARBA00023125"/>
    </source>
</evidence>
<organism evidence="5 6">
    <name type="scientific">Waltera intestinalis</name>
    <dbReference type="NCBI Taxonomy" id="2606635"/>
    <lineage>
        <taxon>Bacteria</taxon>
        <taxon>Bacillati</taxon>
        <taxon>Bacillota</taxon>
        <taxon>Clostridia</taxon>
        <taxon>Lachnospirales</taxon>
        <taxon>Lachnospiraceae</taxon>
        <taxon>Waltera</taxon>
    </lineage>
</organism>
<name>A0A6L5YF31_9FIRM</name>
<dbReference type="EMBL" id="VUMU01000001">
    <property type="protein sequence ID" value="MST56735.1"/>
    <property type="molecule type" value="Genomic_DNA"/>
</dbReference>
<dbReference type="GO" id="GO:0045892">
    <property type="term" value="P:negative regulation of DNA-templated transcription"/>
    <property type="evidence" value="ECO:0007669"/>
    <property type="project" value="InterPro"/>
</dbReference>
<dbReference type="SUPFAM" id="SSF46785">
    <property type="entry name" value="Winged helix' DNA-binding domain"/>
    <property type="match status" value="1"/>
</dbReference>
<dbReference type="Gene3D" id="1.10.4040.10">
    <property type="entry name" value="Penicillinase repressor domain"/>
    <property type="match status" value="1"/>
</dbReference>
<keyword evidence="6" id="KW-1185">Reference proteome</keyword>
<keyword evidence="2" id="KW-0805">Transcription regulation</keyword>
<dbReference type="InterPro" id="IPR036388">
    <property type="entry name" value="WH-like_DNA-bd_sf"/>
</dbReference>
<dbReference type="GO" id="GO:0003677">
    <property type="term" value="F:DNA binding"/>
    <property type="evidence" value="ECO:0007669"/>
    <property type="project" value="UniProtKB-KW"/>
</dbReference>
<sequence length="119" mass="13565">MEMYQMTETEYKFAELIWEEEPIGSGELVKQCAEKFGWKKSTTYTFIKKLCENGIFKNENAIVSSVLNKEEYHRAQGEAFVEKAYGGSLPKMIAAFIQSKKLSAAQIAEIEAMIEDYKG</sequence>
<comment type="similarity">
    <text evidence="1">Belongs to the BlaI transcriptional regulatory family.</text>
</comment>
<evidence type="ECO:0000313" key="6">
    <source>
        <dbReference type="Proteomes" id="UP000476055"/>
    </source>
</evidence>
<keyword evidence="4" id="KW-0804">Transcription</keyword>
<evidence type="ECO:0000313" key="5">
    <source>
        <dbReference type="EMBL" id="MST56735.1"/>
    </source>
</evidence>
<protein>
    <submittedName>
        <fullName evidence="5">BlaI/MecI/CopY family transcriptional regulator</fullName>
    </submittedName>
</protein>
<keyword evidence="3" id="KW-0238">DNA-binding</keyword>
<evidence type="ECO:0000256" key="4">
    <source>
        <dbReference type="ARBA" id="ARBA00023163"/>
    </source>
</evidence>
<evidence type="ECO:0000256" key="1">
    <source>
        <dbReference type="ARBA" id="ARBA00011046"/>
    </source>
</evidence>
<comment type="caution">
    <text evidence="5">The sequence shown here is derived from an EMBL/GenBank/DDBJ whole genome shotgun (WGS) entry which is preliminary data.</text>
</comment>
<dbReference type="Proteomes" id="UP000476055">
    <property type="component" value="Unassembled WGS sequence"/>
</dbReference>
<gene>
    <name evidence="5" type="ORF">FYJ59_00465</name>
</gene>
<dbReference type="InterPro" id="IPR036390">
    <property type="entry name" value="WH_DNA-bd_sf"/>
</dbReference>
<dbReference type="InterPro" id="IPR005650">
    <property type="entry name" value="BlaI_family"/>
</dbReference>
<accession>A0A6L5YF31</accession>
<proteinExistence type="inferred from homology"/>
<dbReference type="Pfam" id="PF03965">
    <property type="entry name" value="Penicillinase_R"/>
    <property type="match status" value="1"/>
</dbReference>
<dbReference type="AlphaFoldDB" id="A0A6L5YF31"/>
<evidence type="ECO:0000256" key="2">
    <source>
        <dbReference type="ARBA" id="ARBA00023015"/>
    </source>
</evidence>